<keyword evidence="9" id="KW-1185">Reference proteome</keyword>
<name>A0A6A5S697_9PLEO</name>
<keyword evidence="3 7" id="KW-0812">Transmembrane</keyword>
<reference evidence="8" key="1">
    <citation type="journal article" date="2020" name="Stud. Mycol.">
        <title>101 Dothideomycetes genomes: a test case for predicting lifestyles and emergence of pathogens.</title>
        <authorList>
            <person name="Haridas S."/>
            <person name="Albert R."/>
            <person name="Binder M."/>
            <person name="Bloem J."/>
            <person name="Labutti K."/>
            <person name="Salamov A."/>
            <person name="Andreopoulos B."/>
            <person name="Baker S."/>
            <person name="Barry K."/>
            <person name="Bills G."/>
            <person name="Bluhm B."/>
            <person name="Cannon C."/>
            <person name="Castanera R."/>
            <person name="Culley D."/>
            <person name="Daum C."/>
            <person name="Ezra D."/>
            <person name="Gonzalez J."/>
            <person name="Henrissat B."/>
            <person name="Kuo A."/>
            <person name="Liang C."/>
            <person name="Lipzen A."/>
            <person name="Lutzoni F."/>
            <person name="Magnuson J."/>
            <person name="Mondo S."/>
            <person name="Nolan M."/>
            <person name="Ohm R."/>
            <person name="Pangilinan J."/>
            <person name="Park H.-J."/>
            <person name="Ramirez L."/>
            <person name="Alfaro M."/>
            <person name="Sun H."/>
            <person name="Tritt A."/>
            <person name="Yoshinaga Y."/>
            <person name="Zwiers L.-H."/>
            <person name="Turgeon B."/>
            <person name="Goodwin S."/>
            <person name="Spatafora J."/>
            <person name="Crous P."/>
            <person name="Grigoriev I."/>
        </authorList>
    </citation>
    <scope>NUCLEOTIDE SEQUENCE</scope>
    <source>
        <strain evidence="8">CBS 161.51</strain>
    </source>
</reference>
<evidence type="ECO:0000256" key="7">
    <source>
        <dbReference type="SAM" id="Phobius"/>
    </source>
</evidence>
<evidence type="ECO:0000313" key="9">
    <source>
        <dbReference type="Proteomes" id="UP000800038"/>
    </source>
</evidence>
<evidence type="ECO:0000256" key="1">
    <source>
        <dbReference type="ARBA" id="ARBA00004127"/>
    </source>
</evidence>
<feature type="region of interest" description="Disordered" evidence="6">
    <location>
        <begin position="1"/>
        <end position="21"/>
    </location>
</feature>
<keyword evidence="4 7" id="KW-1133">Transmembrane helix</keyword>
<gene>
    <name evidence="8" type="ORF">EJ02DRAFT_359906</name>
</gene>
<dbReference type="InterPro" id="IPR008217">
    <property type="entry name" value="Ccc1_fam"/>
</dbReference>
<organism evidence="8 9">
    <name type="scientific">Clathrospora elynae</name>
    <dbReference type="NCBI Taxonomy" id="706981"/>
    <lineage>
        <taxon>Eukaryota</taxon>
        <taxon>Fungi</taxon>
        <taxon>Dikarya</taxon>
        <taxon>Ascomycota</taxon>
        <taxon>Pezizomycotina</taxon>
        <taxon>Dothideomycetes</taxon>
        <taxon>Pleosporomycetidae</taxon>
        <taxon>Pleosporales</taxon>
        <taxon>Diademaceae</taxon>
        <taxon>Clathrospora</taxon>
    </lineage>
</organism>
<sequence>MTELANIESQPVTQAHTEHHKSNSEILRDAIIGFADGLTVPFALTAGLSAAGSSHIVIIGGTAELFAGAISMGLGAWLAAKTEAKHYFIEEERERKEVREMPAAEEEEVYIIFEKYGVARGSVVTVVEALKNDEEMWVKFMMDFELQLFRPTISRAWISALVMGLTYLLGGLIPMIPYFALRNVNHALFTSIGITFVLLVVFGYIKALLTGSKNAAVMGSILQTVAVGAIAAGTSYGIVRGISKALKA</sequence>
<proteinExistence type="inferred from homology"/>
<dbReference type="OrthoDB" id="73465at2759"/>
<evidence type="ECO:0000256" key="5">
    <source>
        <dbReference type="ARBA" id="ARBA00023136"/>
    </source>
</evidence>
<dbReference type="AlphaFoldDB" id="A0A6A5S697"/>
<keyword evidence="5 7" id="KW-0472">Membrane</keyword>
<evidence type="ECO:0000256" key="6">
    <source>
        <dbReference type="SAM" id="MobiDB-lite"/>
    </source>
</evidence>
<evidence type="ECO:0000313" key="8">
    <source>
        <dbReference type="EMBL" id="KAF1936115.1"/>
    </source>
</evidence>
<dbReference type="GO" id="GO:0005384">
    <property type="term" value="F:manganese ion transmembrane transporter activity"/>
    <property type="evidence" value="ECO:0007669"/>
    <property type="project" value="InterPro"/>
</dbReference>
<feature type="transmembrane region" description="Helical" evidence="7">
    <location>
        <begin position="186"/>
        <end position="205"/>
    </location>
</feature>
<dbReference type="Pfam" id="PF01988">
    <property type="entry name" value="VIT1"/>
    <property type="match status" value="1"/>
</dbReference>
<dbReference type="EMBL" id="ML976210">
    <property type="protein sequence ID" value="KAF1936115.1"/>
    <property type="molecule type" value="Genomic_DNA"/>
</dbReference>
<comment type="subcellular location">
    <subcellularLocation>
        <location evidence="1">Endomembrane system</location>
        <topology evidence="1">Multi-pass membrane protein</topology>
    </subcellularLocation>
</comment>
<evidence type="ECO:0000256" key="4">
    <source>
        <dbReference type="ARBA" id="ARBA00022989"/>
    </source>
</evidence>
<dbReference type="Proteomes" id="UP000800038">
    <property type="component" value="Unassembled WGS sequence"/>
</dbReference>
<dbReference type="GO" id="GO:0030026">
    <property type="term" value="P:intracellular manganese ion homeostasis"/>
    <property type="evidence" value="ECO:0007669"/>
    <property type="project" value="InterPro"/>
</dbReference>
<dbReference type="PANTHER" id="PTHR31851">
    <property type="entry name" value="FE(2+)/MN(2+) TRANSPORTER PCL1"/>
    <property type="match status" value="1"/>
</dbReference>
<dbReference type="GO" id="GO:0012505">
    <property type="term" value="C:endomembrane system"/>
    <property type="evidence" value="ECO:0007669"/>
    <property type="project" value="UniProtKB-SubCell"/>
</dbReference>
<feature type="transmembrane region" description="Helical" evidence="7">
    <location>
        <begin position="30"/>
        <end position="50"/>
    </location>
</feature>
<evidence type="ECO:0000256" key="3">
    <source>
        <dbReference type="ARBA" id="ARBA00022692"/>
    </source>
</evidence>
<protein>
    <submittedName>
        <fullName evidence="8">DUF125-domain-containing protein</fullName>
    </submittedName>
</protein>
<evidence type="ECO:0000256" key="2">
    <source>
        <dbReference type="ARBA" id="ARBA00007049"/>
    </source>
</evidence>
<feature type="transmembrane region" description="Helical" evidence="7">
    <location>
        <begin position="156"/>
        <end position="180"/>
    </location>
</feature>
<accession>A0A6A5S697</accession>
<feature type="transmembrane region" description="Helical" evidence="7">
    <location>
        <begin position="56"/>
        <end position="80"/>
    </location>
</feature>
<feature type="transmembrane region" description="Helical" evidence="7">
    <location>
        <begin position="217"/>
        <end position="239"/>
    </location>
</feature>
<comment type="similarity">
    <text evidence="2">Belongs to the CCC1 family.</text>
</comment>
<dbReference type="CDD" id="cd02435">
    <property type="entry name" value="CCC1"/>
    <property type="match status" value="1"/>
</dbReference>